<feature type="chain" id="PRO_5016670130" description="Senescence-associated protein" evidence="2">
    <location>
        <begin position="27"/>
        <end position="136"/>
    </location>
</feature>
<evidence type="ECO:0000313" key="4">
    <source>
        <dbReference type="Proteomes" id="UP000252884"/>
    </source>
</evidence>
<dbReference type="Proteomes" id="UP000252884">
    <property type="component" value="Unassembled WGS sequence"/>
</dbReference>
<reference evidence="3 4" key="1">
    <citation type="submission" date="2018-07" db="EMBL/GenBank/DDBJ databases">
        <title>Genomic Encyclopedia of Type Strains, Phase IV (KMG-IV): sequencing the most valuable type-strain genomes for metagenomic binning, comparative biology and taxonomic classification.</title>
        <authorList>
            <person name="Goeker M."/>
        </authorList>
    </citation>
    <scope>NUCLEOTIDE SEQUENCE [LARGE SCALE GENOMIC DNA]</scope>
    <source>
        <strain evidence="3 4">DSM 21634</strain>
    </source>
</reference>
<comment type="caution">
    <text evidence="3">The sequence shown here is derived from an EMBL/GenBank/DDBJ whole genome shotgun (WGS) entry which is preliminary data.</text>
</comment>
<accession>A0A368XRH1</accession>
<evidence type="ECO:0000313" key="3">
    <source>
        <dbReference type="EMBL" id="RCW69147.1"/>
    </source>
</evidence>
<feature type="region of interest" description="Disordered" evidence="1">
    <location>
        <begin position="24"/>
        <end position="136"/>
    </location>
</feature>
<feature type="compositionally biased region" description="Basic and acidic residues" evidence="1">
    <location>
        <begin position="96"/>
        <end position="109"/>
    </location>
</feature>
<feature type="signal peptide" evidence="2">
    <location>
        <begin position="1"/>
        <end position="26"/>
    </location>
</feature>
<sequence length="136" mass="14166">MKSPRHLGLVAATTIALAGLLPAAHAQDTTREQRMDQALQNYRGANTAPATRDAPAPAYRSADPRNPQPGPAARAEQNIKEGAHNAGAAVKRGARRTGEAIKHGAERTGEAVGNGMERSGAAIRRGGEKLKDKSAS</sequence>
<protein>
    <recommendedName>
        <fullName evidence="5">Senescence-associated protein</fullName>
    </recommendedName>
</protein>
<dbReference type="RefSeq" id="WP_114469581.1">
    <property type="nucleotide sequence ID" value="NZ_QPJK01000006.1"/>
</dbReference>
<name>A0A368XRH1_9BURK</name>
<gene>
    <name evidence="3" type="ORF">DES41_10618</name>
</gene>
<evidence type="ECO:0000256" key="2">
    <source>
        <dbReference type="SAM" id="SignalP"/>
    </source>
</evidence>
<organism evidence="3 4">
    <name type="scientific">Pseudorhodoferax soli</name>
    <dbReference type="NCBI Taxonomy" id="545864"/>
    <lineage>
        <taxon>Bacteria</taxon>
        <taxon>Pseudomonadati</taxon>
        <taxon>Pseudomonadota</taxon>
        <taxon>Betaproteobacteria</taxon>
        <taxon>Burkholderiales</taxon>
        <taxon>Comamonadaceae</taxon>
    </lineage>
</organism>
<feature type="compositionally biased region" description="Low complexity" evidence="1">
    <location>
        <begin position="45"/>
        <end position="58"/>
    </location>
</feature>
<evidence type="ECO:0008006" key="5">
    <source>
        <dbReference type="Google" id="ProtNLM"/>
    </source>
</evidence>
<evidence type="ECO:0000256" key="1">
    <source>
        <dbReference type="SAM" id="MobiDB-lite"/>
    </source>
</evidence>
<feature type="compositionally biased region" description="Basic and acidic residues" evidence="1">
    <location>
        <begin position="125"/>
        <end position="136"/>
    </location>
</feature>
<proteinExistence type="predicted"/>
<keyword evidence="4" id="KW-1185">Reference proteome</keyword>
<dbReference type="AlphaFoldDB" id="A0A368XRH1"/>
<dbReference type="EMBL" id="QPJK01000006">
    <property type="protein sequence ID" value="RCW69147.1"/>
    <property type="molecule type" value="Genomic_DNA"/>
</dbReference>
<dbReference type="OrthoDB" id="8908455at2"/>
<keyword evidence="2" id="KW-0732">Signal</keyword>